<evidence type="ECO:0000313" key="4">
    <source>
        <dbReference type="Proteomes" id="UP001595999"/>
    </source>
</evidence>
<dbReference type="GO" id="GO:0009039">
    <property type="term" value="F:urease activity"/>
    <property type="evidence" value="ECO:0007669"/>
    <property type="project" value="UniProtKB-EC"/>
</dbReference>
<gene>
    <name evidence="3" type="primary">ureB</name>
    <name evidence="3" type="ORF">ACFO0R_19985</name>
</gene>
<keyword evidence="4" id="KW-1185">Reference proteome</keyword>
<keyword evidence="1 3" id="KW-0378">Hydrolase</keyword>
<dbReference type="SUPFAM" id="SSF51278">
    <property type="entry name" value="Urease, beta-subunit"/>
    <property type="match status" value="1"/>
</dbReference>
<dbReference type="InterPro" id="IPR002019">
    <property type="entry name" value="Urease_beta-like"/>
</dbReference>
<accession>A0ABV9A070</accession>
<dbReference type="InterPro" id="IPR050069">
    <property type="entry name" value="Urease_subunit"/>
</dbReference>
<organism evidence="3 4">
    <name type="scientific">Chromobacterium aquaticum</name>
    <dbReference type="NCBI Taxonomy" id="467180"/>
    <lineage>
        <taxon>Bacteria</taxon>
        <taxon>Pseudomonadati</taxon>
        <taxon>Pseudomonadota</taxon>
        <taxon>Betaproteobacteria</taxon>
        <taxon>Neisseriales</taxon>
        <taxon>Chromobacteriaceae</taxon>
        <taxon>Chromobacterium</taxon>
    </lineage>
</organism>
<evidence type="ECO:0000256" key="2">
    <source>
        <dbReference type="ARBA" id="ARBA00047778"/>
    </source>
</evidence>
<comment type="caution">
    <text evidence="3">The sequence shown here is derived from an EMBL/GenBank/DDBJ whole genome shotgun (WGS) entry which is preliminary data.</text>
</comment>
<proteinExistence type="predicted"/>
<dbReference type="PANTHER" id="PTHR33569">
    <property type="entry name" value="UREASE"/>
    <property type="match status" value="1"/>
</dbReference>
<dbReference type="EMBL" id="JBHSEK010000018">
    <property type="protein sequence ID" value="MFC4491898.1"/>
    <property type="molecule type" value="Genomic_DNA"/>
</dbReference>
<dbReference type="PANTHER" id="PTHR33569:SF1">
    <property type="entry name" value="UREASE"/>
    <property type="match status" value="1"/>
</dbReference>
<dbReference type="EC" id="3.5.1.5" evidence="3"/>
<reference evidence="4" key="1">
    <citation type="journal article" date="2019" name="Int. J. Syst. Evol. Microbiol.">
        <title>The Global Catalogue of Microorganisms (GCM) 10K type strain sequencing project: providing services to taxonomists for standard genome sequencing and annotation.</title>
        <authorList>
            <consortium name="The Broad Institute Genomics Platform"/>
            <consortium name="The Broad Institute Genome Sequencing Center for Infectious Disease"/>
            <person name="Wu L."/>
            <person name="Ma J."/>
        </authorList>
    </citation>
    <scope>NUCLEOTIDE SEQUENCE [LARGE SCALE GENOMIC DNA]</scope>
    <source>
        <strain evidence="4">CGMCC 4.7608</strain>
    </source>
</reference>
<dbReference type="Proteomes" id="UP001595999">
    <property type="component" value="Unassembled WGS sequence"/>
</dbReference>
<comment type="catalytic activity">
    <reaction evidence="2">
        <text>urea + 2 H2O + H(+) = hydrogencarbonate + 2 NH4(+)</text>
        <dbReference type="Rhea" id="RHEA:20557"/>
        <dbReference type="ChEBI" id="CHEBI:15377"/>
        <dbReference type="ChEBI" id="CHEBI:15378"/>
        <dbReference type="ChEBI" id="CHEBI:16199"/>
        <dbReference type="ChEBI" id="CHEBI:17544"/>
        <dbReference type="ChEBI" id="CHEBI:28938"/>
        <dbReference type="EC" id="3.5.1.5"/>
    </reaction>
</comment>
<dbReference type="Pfam" id="PF00699">
    <property type="entry name" value="Urease_beta"/>
    <property type="match status" value="1"/>
</dbReference>
<protein>
    <submittedName>
        <fullName evidence="3">Urease subunit beta</fullName>
        <ecNumber evidence="3">3.5.1.5</ecNumber>
    </submittedName>
</protein>
<dbReference type="RefSeq" id="WP_231462395.1">
    <property type="nucleotide sequence ID" value="NZ_JAJOHW010000070.1"/>
</dbReference>
<evidence type="ECO:0000256" key="1">
    <source>
        <dbReference type="ARBA" id="ARBA00022801"/>
    </source>
</evidence>
<name>A0ABV9A070_9NEIS</name>
<evidence type="ECO:0000313" key="3">
    <source>
        <dbReference type="EMBL" id="MFC4491898.1"/>
    </source>
</evidence>
<dbReference type="Gene3D" id="2.10.150.10">
    <property type="entry name" value="Urease, beta subunit"/>
    <property type="match status" value="1"/>
</dbReference>
<dbReference type="InterPro" id="IPR036461">
    <property type="entry name" value="Urease_betasu_sf"/>
</dbReference>
<dbReference type="NCBIfam" id="TIGR00192">
    <property type="entry name" value="urease_beta"/>
    <property type="match status" value="1"/>
</dbReference>
<sequence>MIPGEILLSKENIIINEGKETVSLVVTNDGDRLIGVGSHEHFFEVNSHLLFERNQTYGYRLDILAGDVLFFEPEVSIAVVLVKIVSSDSAA</sequence>